<sequence length="95" mass="10279">MANETVTVTVEADDESVDEFEVPAALLDLLSEGEEPAATVVSDMAMISLAQRIHGAVHHAQGEPDDEIQAIEEQTMELFEARFGATFAELTGHDH</sequence>
<gene>
    <name evidence="1" type="ORF">AArcSt11_09005</name>
</gene>
<evidence type="ECO:0000313" key="1">
    <source>
        <dbReference type="EMBL" id="MCL9813789.1"/>
    </source>
</evidence>
<dbReference type="Pfam" id="PF24411">
    <property type="entry name" value="DUF7545"/>
    <property type="match status" value="1"/>
</dbReference>
<reference evidence="1 2" key="1">
    <citation type="journal article" date="2022" name="Syst. Appl. Microbiol.">
        <title>Natronocalculus amylovorans gen. nov., sp. nov., and Natranaeroarchaeum aerophilus sp. nov., dominant culturable amylolytic natronoarchaea from hypersaline soda lakes in southwestern Siberia.</title>
        <authorList>
            <person name="Sorokin D.Y."/>
            <person name="Elcheninov A.G."/>
            <person name="Khizhniak T.V."/>
            <person name="Koenen M."/>
            <person name="Bale N.J."/>
            <person name="Damste J.S.S."/>
            <person name="Kublanov I.V."/>
        </authorList>
    </citation>
    <scope>NUCLEOTIDE SEQUENCE [LARGE SCALE GENOMIC DNA]</scope>
    <source>
        <strain evidence="1 2">AArc-St1-1</strain>
    </source>
</reference>
<dbReference type="RefSeq" id="WP_250596453.1">
    <property type="nucleotide sequence ID" value="NZ_JAKRVY010000004.1"/>
</dbReference>
<protein>
    <submittedName>
        <fullName evidence="1">Uncharacterized protein</fullName>
    </submittedName>
</protein>
<dbReference type="Proteomes" id="UP001202674">
    <property type="component" value="Unassembled WGS sequence"/>
</dbReference>
<dbReference type="EMBL" id="JAKRVY010000004">
    <property type="protein sequence ID" value="MCL9813789.1"/>
    <property type="molecule type" value="Genomic_DNA"/>
</dbReference>
<comment type="caution">
    <text evidence="1">The sequence shown here is derived from an EMBL/GenBank/DDBJ whole genome shotgun (WGS) entry which is preliminary data.</text>
</comment>
<evidence type="ECO:0000313" key="2">
    <source>
        <dbReference type="Proteomes" id="UP001202674"/>
    </source>
</evidence>
<proteinExistence type="predicted"/>
<dbReference type="AlphaFoldDB" id="A0AAE3FR57"/>
<keyword evidence="2" id="KW-1185">Reference proteome</keyword>
<name>A0AAE3FR57_9EURY</name>
<dbReference type="InterPro" id="IPR055967">
    <property type="entry name" value="DUF7545"/>
</dbReference>
<accession>A0AAE3FR57</accession>
<organism evidence="1 2">
    <name type="scientific">Natranaeroarchaeum aerophilus</name>
    <dbReference type="NCBI Taxonomy" id="2917711"/>
    <lineage>
        <taxon>Archaea</taxon>
        <taxon>Methanobacteriati</taxon>
        <taxon>Methanobacteriota</taxon>
        <taxon>Stenosarchaea group</taxon>
        <taxon>Halobacteria</taxon>
        <taxon>Halobacteriales</taxon>
        <taxon>Natronoarchaeaceae</taxon>
        <taxon>Natranaeroarchaeum</taxon>
    </lineage>
</organism>